<dbReference type="PROSITE" id="PS51782">
    <property type="entry name" value="LYSM"/>
    <property type="match status" value="2"/>
</dbReference>
<dbReference type="InterPro" id="IPR036779">
    <property type="entry name" value="LysM_dom_sf"/>
</dbReference>
<dbReference type="AlphaFoldDB" id="A0A843URU0"/>
<feature type="region of interest" description="Disordered" evidence="1">
    <location>
        <begin position="218"/>
        <end position="242"/>
    </location>
</feature>
<sequence length="277" mass="29073">MAASRLPLLLFPLLLLAASCAAQEDSPRFRCSSAGARCQALAGYVVNNETTYEAIRALFQVNSTQDLYSFNNRSATTPASTRVSNGTLVRVPFPCACSSNGIGVADPAPVYTVASGDFLNKIATENFKGLISVNQIVAANTRITNPSMIEAGWRLQIPLPCSCDPVDGAQAVHLAYVVAKADSLEGIATRFGTTQATLSRINDISNPRDLRESPVLDVPLQGAASPPGSQPGSGSSPPGSGAHAVRPQLWGLPWSCTQPLLLLVAPLYSALLLLALL</sequence>
<keyword evidence="2" id="KW-0732">Signal</keyword>
<protein>
    <recommendedName>
        <fullName evidence="3">LysM domain-containing protein</fullName>
    </recommendedName>
</protein>
<dbReference type="Pfam" id="PF01476">
    <property type="entry name" value="LysM"/>
    <property type="match status" value="2"/>
</dbReference>
<organism evidence="4 5">
    <name type="scientific">Colocasia esculenta</name>
    <name type="common">Wild taro</name>
    <name type="synonym">Arum esculentum</name>
    <dbReference type="NCBI Taxonomy" id="4460"/>
    <lineage>
        <taxon>Eukaryota</taxon>
        <taxon>Viridiplantae</taxon>
        <taxon>Streptophyta</taxon>
        <taxon>Embryophyta</taxon>
        <taxon>Tracheophyta</taxon>
        <taxon>Spermatophyta</taxon>
        <taxon>Magnoliopsida</taxon>
        <taxon>Liliopsida</taxon>
        <taxon>Araceae</taxon>
        <taxon>Aroideae</taxon>
        <taxon>Colocasieae</taxon>
        <taxon>Colocasia</taxon>
    </lineage>
</organism>
<feature type="signal peptide" evidence="2">
    <location>
        <begin position="1"/>
        <end position="22"/>
    </location>
</feature>
<dbReference type="CDD" id="cd00118">
    <property type="entry name" value="LysM"/>
    <property type="match status" value="2"/>
</dbReference>
<dbReference type="PROSITE" id="PS51257">
    <property type="entry name" value="PROKAR_LIPOPROTEIN"/>
    <property type="match status" value="1"/>
</dbReference>
<feature type="domain" description="LysM" evidence="3">
    <location>
        <begin position="174"/>
        <end position="218"/>
    </location>
</feature>
<proteinExistence type="predicted"/>
<dbReference type="Proteomes" id="UP000652761">
    <property type="component" value="Unassembled WGS sequence"/>
</dbReference>
<dbReference type="Gene3D" id="3.10.350.10">
    <property type="entry name" value="LysM domain"/>
    <property type="match status" value="2"/>
</dbReference>
<gene>
    <name evidence="4" type="ORF">Taro_017622</name>
</gene>
<dbReference type="PANTHER" id="PTHR33734:SF11">
    <property type="entry name" value="LYSM DOMAIN-CONTAINING GPI-ANCHORED PROTEIN 2"/>
    <property type="match status" value="1"/>
</dbReference>
<dbReference type="InterPro" id="IPR018392">
    <property type="entry name" value="LysM"/>
</dbReference>
<feature type="compositionally biased region" description="Low complexity" evidence="1">
    <location>
        <begin position="221"/>
        <end position="242"/>
    </location>
</feature>
<evidence type="ECO:0000256" key="1">
    <source>
        <dbReference type="SAM" id="MobiDB-lite"/>
    </source>
</evidence>
<dbReference type="PANTHER" id="PTHR33734">
    <property type="entry name" value="LYSM DOMAIN-CONTAINING GPI-ANCHORED PROTEIN 2"/>
    <property type="match status" value="1"/>
</dbReference>
<evidence type="ECO:0000256" key="2">
    <source>
        <dbReference type="SAM" id="SignalP"/>
    </source>
</evidence>
<evidence type="ECO:0000313" key="4">
    <source>
        <dbReference type="EMBL" id="MQL85106.1"/>
    </source>
</evidence>
<dbReference type="EMBL" id="NMUH01000809">
    <property type="protein sequence ID" value="MQL85106.1"/>
    <property type="molecule type" value="Genomic_DNA"/>
</dbReference>
<feature type="non-terminal residue" evidence="4">
    <location>
        <position position="277"/>
    </location>
</feature>
<keyword evidence="5" id="KW-1185">Reference proteome</keyword>
<reference evidence="4" key="1">
    <citation type="submission" date="2017-07" db="EMBL/GenBank/DDBJ databases">
        <title>Taro Niue Genome Assembly and Annotation.</title>
        <authorList>
            <person name="Atibalentja N."/>
            <person name="Keating K."/>
            <person name="Fields C.J."/>
        </authorList>
    </citation>
    <scope>NUCLEOTIDE SEQUENCE</scope>
    <source>
        <strain evidence="4">Niue_2</strain>
        <tissue evidence="4">Leaf</tissue>
    </source>
</reference>
<dbReference type="SUPFAM" id="SSF54106">
    <property type="entry name" value="LysM domain"/>
    <property type="match status" value="2"/>
</dbReference>
<name>A0A843URU0_COLES</name>
<accession>A0A843URU0</accession>
<evidence type="ECO:0000313" key="5">
    <source>
        <dbReference type="Proteomes" id="UP000652761"/>
    </source>
</evidence>
<feature type="domain" description="LysM" evidence="3">
    <location>
        <begin position="109"/>
        <end position="157"/>
    </location>
</feature>
<dbReference type="SMART" id="SM00257">
    <property type="entry name" value="LysM"/>
    <property type="match status" value="2"/>
</dbReference>
<comment type="caution">
    <text evidence="4">The sequence shown here is derived from an EMBL/GenBank/DDBJ whole genome shotgun (WGS) entry which is preliminary data.</text>
</comment>
<dbReference type="OrthoDB" id="2107166at2759"/>
<evidence type="ECO:0000259" key="3">
    <source>
        <dbReference type="PROSITE" id="PS51782"/>
    </source>
</evidence>
<feature type="chain" id="PRO_5032678742" description="LysM domain-containing protein" evidence="2">
    <location>
        <begin position="23"/>
        <end position="277"/>
    </location>
</feature>